<keyword evidence="2 3" id="KW-0413">Isomerase</keyword>
<feature type="active site" description="Proton donor" evidence="3">
    <location>
        <position position="72"/>
    </location>
</feature>
<keyword evidence="3" id="KW-0028">Amino-acid biosynthesis</keyword>
<dbReference type="EMBL" id="BAAADD010000007">
    <property type="protein sequence ID" value="GAA0576694.1"/>
    <property type="molecule type" value="Genomic_DNA"/>
</dbReference>
<protein>
    <recommendedName>
        <fullName evidence="3 4">Diaminopimelate epimerase</fullName>
        <shortName evidence="3">DAP epimerase</shortName>
        <ecNumber evidence="3 4">5.1.1.7</ecNumber>
    </recommendedName>
    <alternativeName>
        <fullName evidence="3">PLP-independent amino acid racemase</fullName>
    </alternativeName>
</protein>
<dbReference type="PANTHER" id="PTHR31689">
    <property type="entry name" value="DIAMINOPIMELATE EPIMERASE, CHLOROPLASTIC"/>
    <property type="match status" value="1"/>
</dbReference>
<evidence type="ECO:0000256" key="4">
    <source>
        <dbReference type="NCBIfam" id="TIGR00652"/>
    </source>
</evidence>
<feature type="binding site" evidence="3">
    <location>
        <position position="45"/>
    </location>
    <ligand>
        <name>substrate</name>
    </ligand>
</feature>
<proteinExistence type="inferred from homology"/>
<feature type="binding site" evidence="3">
    <location>
        <position position="12"/>
    </location>
    <ligand>
        <name>substrate</name>
    </ligand>
</feature>
<feature type="binding site" evidence="3">
    <location>
        <begin position="205"/>
        <end position="206"/>
    </location>
    <ligand>
        <name>substrate</name>
    </ligand>
</feature>
<comment type="similarity">
    <text evidence="1 3">Belongs to the diaminopimelate epimerase family.</text>
</comment>
<dbReference type="Pfam" id="PF01678">
    <property type="entry name" value="DAP_epimerase"/>
    <property type="match status" value="2"/>
</dbReference>
<feature type="active site" description="Proton acceptor" evidence="3">
    <location>
        <position position="214"/>
    </location>
</feature>
<dbReference type="PANTHER" id="PTHR31689:SF0">
    <property type="entry name" value="DIAMINOPIMELATE EPIMERASE"/>
    <property type="match status" value="1"/>
</dbReference>
<dbReference type="SUPFAM" id="SSF54506">
    <property type="entry name" value="Diaminopimelate epimerase-like"/>
    <property type="match status" value="2"/>
</dbReference>
<feature type="binding site" evidence="3">
    <location>
        <position position="187"/>
    </location>
    <ligand>
        <name>substrate</name>
    </ligand>
</feature>
<name>A0ABP3PVW9_9PROT</name>
<evidence type="ECO:0000313" key="6">
    <source>
        <dbReference type="Proteomes" id="UP001499951"/>
    </source>
</evidence>
<sequence length="269" mass="28712">MTPFLKMHGLGNDFAVFDARNQPLALDAHTARAIGNRRRGVGCDQIIVIETSPEADAFMRIRNADGDEVEICGNAARCVARLLLDETGKSAVTLMTLAGPLVCRDAGNGLVTVDMGAPELLWDRIPLARPVDTNLFALNVDGETYNCAAVSMGNPHCILFVDDADVAPVATLGPRIETHPMFPKRTNVEFVSVRDSGHLRMRVWERGAGITEACGSGTCATAVAAHRRGLTGDKVDVTLDGGMLTIELTNGRVLMTGPATLAYRGEIAL</sequence>
<dbReference type="Proteomes" id="UP001499951">
    <property type="component" value="Unassembled WGS sequence"/>
</dbReference>
<dbReference type="HAMAP" id="MF_00197">
    <property type="entry name" value="DAP_epimerase"/>
    <property type="match status" value="1"/>
</dbReference>
<comment type="function">
    <text evidence="3">Catalyzes the stereoinversion of LL-2,6-diaminopimelate (L,L-DAP) to meso-diaminopimelate (meso-DAP), a precursor of L-lysine and an essential component of the bacterial peptidoglycan.</text>
</comment>
<keyword evidence="3" id="KW-0457">Lysine biosynthesis</keyword>
<evidence type="ECO:0000256" key="3">
    <source>
        <dbReference type="HAMAP-Rule" id="MF_00197"/>
    </source>
</evidence>
<dbReference type="EC" id="5.1.1.7" evidence="3 4"/>
<evidence type="ECO:0000256" key="1">
    <source>
        <dbReference type="ARBA" id="ARBA00010219"/>
    </source>
</evidence>
<dbReference type="NCBIfam" id="TIGR00652">
    <property type="entry name" value="DapF"/>
    <property type="match status" value="1"/>
</dbReference>
<keyword evidence="3" id="KW-0963">Cytoplasm</keyword>
<feature type="binding site" evidence="3">
    <location>
        <begin position="215"/>
        <end position="216"/>
    </location>
    <ligand>
        <name>substrate</name>
    </ligand>
</feature>
<comment type="caution">
    <text evidence="5">The sequence shown here is derived from an EMBL/GenBank/DDBJ whole genome shotgun (WGS) entry which is preliminary data.</text>
</comment>
<feature type="binding site" evidence="3">
    <location>
        <position position="154"/>
    </location>
    <ligand>
        <name>substrate</name>
    </ligand>
</feature>
<dbReference type="InterPro" id="IPR001653">
    <property type="entry name" value="DAP_epimerase_DapF"/>
</dbReference>
<feature type="site" description="Could be important to modulate the pK values of the two catalytic cysteine residues" evidence="3">
    <location>
        <position position="205"/>
    </location>
</feature>
<comment type="catalytic activity">
    <reaction evidence="3">
        <text>(2S,6S)-2,6-diaminopimelate = meso-2,6-diaminopimelate</text>
        <dbReference type="Rhea" id="RHEA:15393"/>
        <dbReference type="ChEBI" id="CHEBI:57609"/>
        <dbReference type="ChEBI" id="CHEBI:57791"/>
        <dbReference type="EC" id="5.1.1.7"/>
    </reaction>
</comment>
<comment type="pathway">
    <text evidence="3">Amino-acid biosynthesis; L-lysine biosynthesis via DAP pathway; DL-2,6-diaminopimelate from LL-2,6-diaminopimelate: step 1/1.</text>
</comment>
<gene>
    <name evidence="3 5" type="primary">dapF</name>
    <name evidence="5" type="ORF">GCM10008942_26950</name>
</gene>
<feature type="binding site" evidence="3">
    <location>
        <position position="63"/>
    </location>
    <ligand>
        <name>substrate</name>
    </ligand>
</feature>
<keyword evidence="6" id="KW-1185">Reference proteome</keyword>
<feature type="binding site" evidence="3">
    <location>
        <begin position="73"/>
        <end position="74"/>
    </location>
    <ligand>
        <name>substrate</name>
    </ligand>
</feature>
<evidence type="ECO:0000313" key="5">
    <source>
        <dbReference type="EMBL" id="GAA0576694.1"/>
    </source>
</evidence>
<comment type="subunit">
    <text evidence="3">Homodimer.</text>
</comment>
<dbReference type="Gene3D" id="3.10.310.10">
    <property type="entry name" value="Diaminopimelate Epimerase, Chain A, domain 1"/>
    <property type="match status" value="2"/>
</dbReference>
<feature type="site" description="Could be important to modulate the pK values of the two catalytic cysteine residues" evidence="3">
    <location>
        <position position="156"/>
    </location>
</feature>
<accession>A0ABP3PVW9</accession>
<reference evidence="6" key="1">
    <citation type="journal article" date="2019" name="Int. J. Syst. Evol. Microbiol.">
        <title>The Global Catalogue of Microorganisms (GCM) 10K type strain sequencing project: providing services to taxonomists for standard genome sequencing and annotation.</title>
        <authorList>
            <consortium name="The Broad Institute Genomics Platform"/>
            <consortium name="The Broad Institute Genome Sequencing Center for Infectious Disease"/>
            <person name="Wu L."/>
            <person name="Ma J."/>
        </authorList>
    </citation>
    <scope>NUCLEOTIDE SEQUENCE [LARGE SCALE GENOMIC DNA]</scope>
    <source>
        <strain evidence="6">JCM 15089</strain>
    </source>
</reference>
<comment type="subcellular location">
    <subcellularLocation>
        <location evidence="3">Cytoplasm</location>
    </subcellularLocation>
</comment>
<organism evidence="5 6">
    <name type="scientific">Rhizomicrobium electricum</name>
    <dbReference type="NCBI Taxonomy" id="480070"/>
    <lineage>
        <taxon>Bacteria</taxon>
        <taxon>Pseudomonadati</taxon>
        <taxon>Pseudomonadota</taxon>
        <taxon>Alphaproteobacteria</taxon>
        <taxon>Micropepsales</taxon>
        <taxon>Micropepsaceae</taxon>
        <taxon>Rhizomicrobium</taxon>
    </lineage>
</organism>
<dbReference type="RefSeq" id="WP_166936400.1">
    <property type="nucleotide sequence ID" value="NZ_BAAADD010000007.1"/>
</dbReference>
<evidence type="ECO:0000256" key="2">
    <source>
        <dbReference type="ARBA" id="ARBA00023235"/>
    </source>
</evidence>